<evidence type="ECO:0008006" key="4">
    <source>
        <dbReference type="Google" id="ProtNLM"/>
    </source>
</evidence>
<dbReference type="EMBL" id="DRUC01000016">
    <property type="protein sequence ID" value="HHF47832.1"/>
    <property type="molecule type" value="Genomic_DNA"/>
</dbReference>
<organism evidence="1">
    <name type="scientific">Geoglobus ahangari</name>
    <dbReference type="NCBI Taxonomy" id="113653"/>
    <lineage>
        <taxon>Archaea</taxon>
        <taxon>Methanobacteriati</taxon>
        <taxon>Methanobacteriota</taxon>
        <taxon>Archaeoglobi</taxon>
        <taxon>Archaeoglobales</taxon>
        <taxon>Archaeoglobaceae</taxon>
        <taxon>Geoglobus</taxon>
    </lineage>
</organism>
<evidence type="ECO:0000313" key="1">
    <source>
        <dbReference type="EMBL" id="HGE66939.1"/>
    </source>
</evidence>
<protein>
    <recommendedName>
        <fullName evidence="4">Serine/threonine protein kinase</fullName>
    </recommendedName>
</protein>
<sequence>MKGKHSEIILKGNRIVKRFKPELKYNFFKESQILTILQPFSFVPRLYSVNPRKLEIEMEFVKGIFIKDLLNDRETILEALKICRTLDLLGIQKEEMVYPYKHIIKADRVVFIDFERSVFKDRPSNVTQFLNYINSNLGIFSINELKEISKKYKKIFSDEVFNVIFKKISEHLR</sequence>
<dbReference type="AlphaFoldDB" id="A0A7C3YFX3"/>
<gene>
    <name evidence="3" type="ORF">ENL48_01060</name>
    <name evidence="2" type="ORF">ENT89_05670</name>
    <name evidence="1" type="ORF">ENX77_07505</name>
</gene>
<dbReference type="SUPFAM" id="SSF56112">
    <property type="entry name" value="Protein kinase-like (PK-like)"/>
    <property type="match status" value="1"/>
</dbReference>
<accession>A0A7C3YFX3</accession>
<comment type="caution">
    <text evidence="1">The sequence shown here is derived from an EMBL/GenBank/DDBJ whole genome shotgun (WGS) entry which is preliminary data.</text>
</comment>
<evidence type="ECO:0000313" key="2">
    <source>
        <dbReference type="EMBL" id="HGU59632.1"/>
    </source>
</evidence>
<proteinExistence type="predicted"/>
<dbReference type="EMBL" id="DTAK01000040">
    <property type="protein sequence ID" value="HGU59632.1"/>
    <property type="molecule type" value="Genomic_DNA"/>
</dbReference>
<reference evidence="1" key="1">
    <citation type="journal article" date="2020" name="mSystems">
        <title>Genome- and Community-Level Interaction Insights into Carbon Utilization and Element Cycling Functions of Hydrothermarchaeota in Hydrothermal Sediment.</title>
        <authorList>
            <person name="Zhou Z."/>
            <person name="Liu Y."/>
            <person name="Xu W."/>
            <person name="Pan J."/>
            <person name="Luo Z.H."/>
            <person name="Li M."/>
        </authorList>
    </citation>
    <scope>NUCLEOTIDE SEQUENCE [LARGE SCALE GENOMIC DNA]</scope>
    <source>
        <strain evidence="3">SpSt-10</strain>
        <strain evidence="2">SpSt-62</strain>
        <strain evidence="1">SpSt-97</strain>
    </source>
</reference>
<evidence type="ECO:0000313" key="3">
    <source>
        <dbReference type="EMBL" id="HHF47832.1"/>
    </source>
</evidence>
<dbReference type="EMBL" id="DTPI01000033">
    <property type="protein sequence ID" value="HGE66939.1"/>
    <property type="molecule type" value="Genomic_DNA"/>
</dbReference>
<name>A0A7C3YFX3_9EURY</name>
<dbReference type="InterPro" id="IPR011009">
    <property type="entry name" value="Kinase-like_dom_sf"/>
</dbReference>